<dbReference type="AlphaFoldDB" id="A0AA38RPU7"/>
<sequence length="128" mass="13838">MRFFNPIVLLMLGLAYAAETPELAQFELATEAGAAAVEARAPEAGVSENSVANVLQKRKCTYNGCKCNSRGYQFHSCGGCVWTNDGSWVITKKRVATHIFECSPSGDCCDYGHADDCGTGKGRCFIRD</sequence>
<proteinExistence type="predicted"/>
<evidence type="ECO:0000313" key="2">
    <source>
        <dbReference type="EMBL" id="KAJ9152226.1"/>
    </source>
</evidence>
<protein>
    <recommendedName>
        <fullName evidence="4">Mold-specific m46 protein</fullName>
    </recommendedName>
</protein>
<gene>
    <name evidence="2" type="ORF">NKR19_g4599</name>
</gene>
<evidence type="ECO:0000313" key="3">
    <source>
        <dbReference type="Proteomes" id="UP001174691"/>
    </source>
</evidence>
<feature type="chain" id="PRO_5041203008" description="Mold-specific m46 protein" evidence="1">
    <location>
        <begin position="18"/>
        <end position="128"/>
    </location>
</feature>
<comment type="caution">
    <text evidence="2">The sequence shown here is derived from an EMBL/GenBank/DDBJ whole genome shotgun (WGS) entry which is preliminary data.</text>
</comment>
<keyword evidence="1" id="KW-0732">Signal</keyword>
<dbReference type="EMBL" id="JANBVN010000058">
    <property type="protein sequence ID" value="KAJ9152226.1"/>
    <property type="molecule type" value="Genomic_DNA"/>
</dbReference>
<keyword evidence="3" id="KW-1185">Reference proteome</keyword>
<evidence type="ECO:0000256" key="1">
    <source>
        <dbReference type="SAM" id="SignalP"/>
    </source>
</evidence>
<reference evidence="2" key="1">
    <citation type="submission" date="2022-07" db="EMBL/GenBank/DDBJ databases">
        <title>Fungi with potential for degradation of polypropylene.</title>
        <authorList>
            <person name="Gostincar C."/>
        </authorList>
    </citation>
    <scope>NUCLEOTIDE SEQUENCE</scope>
    <source>
        <strain evidence="2">EXF-13287</strain>
    </source>
</reference>
<organism evidence="2 3">
    <name type="scientific">Coniochaeta hoffmannii</name>
    <dbReference type="NCBI Taxonomy" id="91930"/>
    <lineage>
        <taxon>Eukaryota</taxon>
        <taxon>Fungi</taxon>
        <taxon>Dikarya</taxon>
        <taxon>Ascomycota</taxon>
        <taxon>Pezizomycotina</taxon>
        <taxon>Sordariomycetes</taxon>
        <taxon>Sordariomycetidae</taxon>
        <taxon>Coniochaetales</taxon>
        <taxon>Coniochaetaceae</taxon>
        <taxon>Coniochaeta</taxon>
    </lineage>
</organism>
<accession>A0AA38RPU7</accession>
<dbReference type="Proteomes" id="UP001174691">
    <property type="component" value="Unassembled WGS sequence"/>
</dbReference>
<feature type="signal peptide" evidence="1">
    <location>
        <begin position="1"/>
        <end position="17"/>
    </location>
</feature>
<evidence type="ECO:0008006" key="4">
    <source>
        <dbReference type="Google" id="ProtNLM"/>
    </source>
</evidence>
<name>A0AA38RPU7_9PEZI</name>